<evidence type="ECO:0000313" key="1">
    <source>
        <dbReference type="EMBL" id="KAG9225280.1"/>
    </source>
</evidence>
<gene>
    <name evidence="1" type="ORF">CCMSSC00406_0009958</name>
</gene>
<comment type="caution">
    <text evidence="1">The sequence shown here is derived from an EMBL/GenBank/DDBJ whole genome shotgun (WGS) entry which is preliminary data.</text>
</comment>
<dbReference type="EMBL" id="WQMT02000002">
    <property type="protein sequence ID" value="KAG9225280.1"/>
    <property type="molecule type" value="Genomic_DNA"/>
</dbReference>
<keyword evidence="2" id="KW-1185">Reference proteome</keyword>
<protein>
    <submittedName>
        <fullName evidence="1">Uncharacterized protein</fullName>
    </submittedName>
</protein>
<name>A0ACB7J4T8_PLECO</name>
<accession>A0ACB7J4T8</accession>
<evidence type="ECO:0000313" key="2">
    <source>
        <dbReference type="Proteomes" id="UP000824881"/>
    </source>
</evidence>
<sequence>MPCDPTHTLPILPIVPIVPQQKQVLLLHSALCTLRLARLTQQQHQQAASANAAIHSHSSQIIEIPKSVQMLSPSLLSVARVITTTATDGLTRTINVNAMSMPAHREQTLGIPPSILHPPSSTIFHPPSSITDSYTSVTDASILYLPSILHQRTTETVVGRRKRKRDSSSHYVRVGAALLFHGFCAGVLYSYEHHGHHGHDEHERGVVKLCECEFVRARDTSILRHFSQSFKISKFQSLKVSKSRRPIASNPQHCLPVPKARSDLQS</sequence>
<reference evidence="1 2" key="1">
    <citation type="journal article" date="2021" name="Appl. Environ. Microbiol.">
        <title>Genetic linkage and physical mapping for an oyster mushroom Pleurotus cornucopiae and QTL analysis for the trait cap color.</title>
        <authorList>
            <person name="Zhang Y."/>
            <person name="Gao W."/>
            <person name="Sonnenberg A."/>
            <person name="Chen Q."/>
            <person name="Zhang J."/>
            <person name="Huang C."/>
        </authorList>
    </citation>
    <scope>NUCLEOTIDE SEQUENCE [LARGE SCALE GENOMIC DNA]</scope>
    <source>
        <strain evidence="1">CCMSSC00406</strain>
    </source>
</reference>
<proteinExistence type="predicted"/>
<dbReference type="Proteomes" id="UP000824881">
    <property type="component" value="Unassembled WGS sequence"/>
</dbReference>
<organism evidence="1 2">
    <name type="scientific">Pleurotus cornucopiae</name>
    <name type="common">Cornucopia mushroom</name>
    <dbReference type="NCBI Taxonomy" id="5321"/>
    <lineage>
        <taxon>Eukaryota</taxon>
        <taxon>Fungi</taxon>
        <taxon>Dikarya</taxon>
        <taxon>Basidiomycota</taxon>
        <taxon>Agaricomycotina</taxon>
        <taxon>Agaricomycetes</taxon>
        <taxon>Agaricomycetidae</taxon>
        <taxon>Agaricales</taxon>
        <taxon>Pleurotineae</taxon>
        <taxon>Pleurotaceae</taxon>
        <taxon>Pleurotus</taxon>
    </lineage>
</organism>